<feature type="region of interest" description="Disordered" evidence="1">
    <location>
        <begin position="278"/>
        <end position="313"/>
    </location>
</feature>
<evidence type="ECO:0000313" key="3">
    <source>
        <dbReference type="Proteomes" id="UP000177798"/>
    </source>
</evidence>
<dbReference type="EMBL" id="CP017827">
    <property type="protein sequence ID" value="APA14957.1"/>
    <property type="molecule type" value="Genomic_DNA"/>
</dbReference>
<dbReference type="OrthoDB" id="3539796at2759"/>
<dbReference type="AlphaFoldDB" id="A0A1D9QJ39"/>
<evidence type="ECO:0000313" key="2">
    <source>
        <dbReference type="EMBL" id="APA14957.1"/>
    </source>
</evidence>
<feature type="compositionally biased region" description="Polar residues" evidence="1">
    <location>
        <begin position="8"/>
        <end position="24"/>
    </location>
</feature>
<protein>
    <submittedName>
        <fullName evidence="2">Uncharacterized protein</fullName>
    </submittedName>
</protein>
<reference evidence="3" key="1">
    <citation type="journal article" date="2017" name="Genome Biol. Evol.">
        <title>The complete genome sequence of the phytopathogenic fungus Sclerotinia sclerotiorum reveals insights into the genome architecture of broad host range pathogens.</title>
        <authorList>
            <person name="Derbyshire M."/>
            <person name="Denton-Giles M."/>
            <person name="Hegedus D."/>
            <person name="Seifbarghy S."/>
            <person name="Rollins J."/>
            <person name="van Kan J."/>
            <person name="Seidl M.F."/>
            <person name="Faino L."/>
            <person name="Mbengue M."/>
            <person name="Navaud O."/>
            <person name="Raffaele S."/>
            <person name="Hammond-Kosack K."/>
            <person name="Heard S."/>
            <person name="Oliver R."/>
        </authorList>
    </citation>
    <scope>NUCLEOTIDE SEQUENCE [LARGE SCALE GENOMIC DNA]</scope>
    <source>
        <strain evidence="3">ATCC 18683 / 1980 / Ss-1</strain>
    </source>
</reference>
<evidence type="ECO:0000256" key="1">
    <source>
        <dbReference type="SAM" id="MobiDB-lite"/>
    </source>
</evidence>
<accession>A0A1D9QJ39</accession>
<gene>
    <name evidence="2" type="ORF">sscle_14g097270</name>
</gene>
<organism evidence="2 3">
    <name type="scientific">Sclerotinia sclerotiorum (strain ATCC 18683 / 1980 / Ss-1)</name>
    <name type="common">White mold</name>
    <name type="synonym">Whetzelinia sclerotiorum</name>
    <dbReference type="NCBI Taxonomy" id="665079"/>
    <lineage>
        <taxon>Eukaryota</taxon>
        <taxon>Fungi</taxon>
        <taxon>Dikarya</taxon>
        <taxon>Ascomycota</taxon>
        <taxon>Pezizomycotina</taxon>
        <taxon>Leotiomycetes</taxon>
        <taxon>Helotiales</taxon>
        <taxon>Sclerotiniaceae</taxon>
        <taxon>Sclerotinia</taxon>
    </lineage>
</organism>
<dbReference type="Proteomes" id="UP000177798">
    <property type="component" value="Chromosome 14"/>
</dbReference>
<proteinExistence type="predicted"/>
<feature type="region of interest" description="Disordered" evidence="1">
    <location>
        <begin position="8"/>
        <end position="35"/>
    </location>
</feature>
<feature type="compositionally biased region" description="Basic and acidic residues" evidence="1">
    <location>
        <begin position="278"/>
        <end position="299"/>
    </location>
</feature>
<dbReference type="VEuPathDB" id="FungiDB:sscle_14g097270"/>
<sequence length="313" mass="35349">MYPLFAVETSSYQSHKNNSSTGPSMNKLPEKKDYPRKRLSRLETKMDQLGKFGPDLNALEGRTQKLLIDQTNLNFNLLGRLQIPQISSPQGCPSVRGPLQHPYTHFRQASNSSQFSANQDVGIGAVDVEMGDAPDINVVESAIVAEKNEDRNVDAAPAFTRSPITVFNIPNLVLPPSKSSRCSNSNIKFNSVQHPALKTSTTNIRDQIELEISHLIVKKHNELRLIESELAKAQIMLEQLRRVHLKPFNLVQNEMGEVYAVRFVVRSYGGEGKRQKTIEKRQMRDEKAAEELEMEERRKGGSGVGLRNRYVRR</sequence>
<name>A0A1D9QJ39_SCLS1</name>